<sequence length="107" mass="11503">MIMSGMFICTMLGRFWTRFNWQGAVAALAGGAGASVAVLVDSDWLAFWGNPCIPAVLTSLVASVVVTLLTPASSMSREQALEMITRERESRPTPPPLPIGKRHTSRG</sequence>
<keyword evidence="3" id="KW-1133">Transmembrane helix</keyword>
<gene>
    <name evidence="4" type="ORF">NCTC5053_04116</name>
</gene>
<dbReference type="Proteomes" id="UP000254387">
    <property type="component" value="Unassembled WGS sequence"/>
</dbReference>
<evidence type="ECO:0000256" key="3">
    <source>
        <dbReference type="SAM" id="Phobius"/>
    </source>
</evidence>
<reference evidence="4 5" key="1">
    <citation type="submission" date="2018-06" db="EMBL/GenBank/DDBJ databases">
        <authorList>
            <consortium name="Pathogen Informatics"/>
            <person name="Doyle S."/>
        </authorList>
    </citation>
    <scope>NUCLEOTIDE SEQUENCE [LARGE SCALE GENOMIC DNA]</scope>
    <source>
        <strain evidence="4 5">NCTC5053</strain>
    </source>
</reference>
<dbReference type="AlphaFoldDB" id="A0A378BCY4"/>
<keyword evidence="1" id="KW-0813">Transport</keyword>
<keyword evidence="1" id="KW-0915">Sodium</keyword>
<evidence type="ECO:0000313" key="5">
    <source>
        <dbReference type="Proteomes" id="UP000254387"/>
    </source>
</evidence>
<keyword evidence="1" id="KW-0406">Ion transport</keyword>
<keyword evidence="1" id="KW-0739">Sodium transport</keyword>
<protein>
    <submittedName>
        <fullName evidence="4">Pantothenate:Na+ symporter</fullName>
    </submittedName>
</protein>
<organism evidence="4 5">
    <name type="scientific">Klebsiella pneumoniae</name>
    <dbReference type="NCBI Taxonomy" id="573"/>
    <lineage>
        <taxon>Bacteria</taxon>
        <taxon>Pseudomonadati</taxon>
        <taxon>Pseudomonadota</taxon>
        <taxon>Gammaproteobacteria</taxon>
        <taxon>Enterobacterales</taxon>
        <taxon>Enterobacteriaceae</taxon>
        <taxon>Klebsiella/Raoultella group</taxon>
        <taxon>Klebsiella</taxon>
        <taxon>Klebsiella pneumoniae complex</taxon>
    </lineage>
</organism>
<dbReference type="GO" id="GO:0006814">
    <property type="term" value="P:sodium ion transport"/>
    <property type="evidence" value="ECO:0007669"/>
    <property type="project" value="UniProtKB-KW"/>
</dbReference>
<keyword evidence="3" id="KW-0812">Transmembrane</keyword>
<accession>A0A378BCY4</accession>
<evidence type="ECO:0000256" key="2">
    <source>
        <dbReference type="SAM" id="MobiDB-lite"/>
    </source>
</evidence>
<dbReference type="InterPro" id="IPR038377">
    <property type="entry name" value="Na/Glc_symporter_sf"/>
</dbReference>
<dbReference type="Gene3D" id="1.20.1730.10">
    <property type="entry name" value="Sodium/glucose cotransporter"/>
    <property type="match status" value="1"/>
</dbReference>
<dbReference type="EMBL" id="UGMN01000004">
    <property type="protein sequence ID" value="STV34249.1"/>
    <property type="molecule type" value="Genomic_DNA"/>
</dbReference>
<feature type="region of interest" description="Disordered" evidence="2">
    <location>
        <begin position="80"/>
        <end position="107"/>
    </location>
</feature>
<feature type="transmembrane region" description="Helical" evidence="3">
    <location>
        <begin position="47"/>
        <end position="69"/>
    </location>
</feature>
<keyword evidence="3" id="KW-0472">Membrane</keyword>
<proteinExistence type="predicted"/>
<evidence type="ECO:0000313" key="4">
    <source>
        <dbReference type="EMBL" id="STV34249.1"/>
    </source>
</evidence>
<evidence type="ECO:0000256" key="1">
    <source>
        <dbReference type="ARBA" id="ARBA00023201"/>
    </source>
</evidence>
<name>A0A378BCY4_KLEPN</name>